<organism evidence="2 3">
    <name type="scientific">Natronorubrum tibetense GA33</name>
    <dbReference type="NCBI Taxonomy" id="1114856"/>
    <lineage>
        <taxon>Archaea</taxon>
        <taxon>Methanobacteriati</taxon>
        <taxon>Methanobacteriota</taxon>
        <taxon>Stenosarchaea group</taxon>
        <taxon>Halobacteria</taxon>
        <taxon>Halobacteriales</taxon>
        <taxon>Natrialbaceae</taxon>
        <taxon>Natronorubrum</taxon>
    </lineage>
</organism>
<evidence type="ECO:0000313" key="2">
    <source>
        <dbReference type="EMBL" id="ELY45396.1"/>
    </source>
</evidence>
<proteinExistence type="predicted"/>
<evidence type="ECO:0000313" key="3">
    <source>
        <dbReference type="Proteomes" id="UP000011599"/>
    </source>
</evidence>
<dbReference type="PATRIC" id="fig|1114856.3.peg.658"/>
<name>L9W815_9EURY</name>
<evidence type="ECO:0008006" key="4">
    <source>
        <dbReference type="Google" id="ProtNLM"/>
    </source>
</evidence>
<comment type="caution">
    <text evidence="2">The sequence shown here is derived from an EMBL/GenBank/DDBJ whole genome shotgun (WGS) entry which is preliminary data.</text>
</comment>
<dbReference type="eggNOG" id="ENOG502N63E">
    <property type="taxonomic scope" value="Archaea"/>
</dbReference>
<dbReference type="AlphaFoldDB" id="L9W815"/>
<gene>
    <name evidence="2" type="ORF">C496_03208</name>
</gene>
<accession>L9W815</accession>
<keyword evidence="1" id="KW-1133">Transmembrane helix</keyword>
<reference evidence="2 3" key="1">
    <citation type="journal article" date="2014" name="PLoS Genet.">
        <title>Phylogenetically driven sequencing of extremely halophilic archaea reveals strategies for static and dynamic osmo-response.</title>
        <authorList>
            <person name="Becker E.A."/>
            <person name="Seitzer P.M."/>
            <person name="Tritt A."/>
            <person name="Larsen D."/>
            <person name="Krusor M."/>
            <person name="Yao A.I."/>
            <person name="Wu D."/>
            <person name="Madern D."/>
            <person name="Eisen J.A."/>
            <person name="Darling A.E."/>
            <person name="Facciotti M.T."/>
        </authorList>
    </citation>
    <scope>NUCLEOTIDE SEQUENCE [LARGE SCALE GENOMIC DNA]</scope>
    <source>
        <strain evidence="2 3">GA33</strain>
    </source>
</reference>
<feature type="transmembrane region" description="Helical" evidence="1">
    <location>
        <begin position="62"/>
        <end position="83"/>
    </location>
</feature>
<sequence>MVFVVLVLLVLQHFFRRVIAGYTTTWFETGLPFRLLDRVMEIVLAPVQSTVNVLYDPWSPDWAFFLVAFVYFCALAIVIGTAYEHIAHGV</sequence>
<evidence type="ECO:0000256" key="1">
    <source>
        <dbReference type="SAM" id="Phobius"/>
    </source>
</evidence>
<keyword evidence="3" id="KW-1185">Reference proteome</keyword>
<keyword evidence="1" id="KW-0472">Membrane</keyword>
<dbReference type="Proteomes" id="UP000011599">
    <property type="component" value="Unassembled WGS sequence"/>
</dbReference>
<dbReference type="EMBL" id="AOHW01000007">
    <property type="protein sequence ID" value="ELY45396.1"/>
    <property type="molecule type" value="Genomic_DNA"/>
</dbReference>
<keyword evidence="1" id="KW-0812">Transmembrane</keyword>
<protein>
    <recommendedName>
        <fullName evidence="4">YggT family protein</fullName>
    </recommendedName>
</protein>